<dbReference type="InterPro" id="IPR045055">
    <property type="entry name" value="DNA2/NAM7-like"/>
</dbReference>
<comment type="similarity">
    <text evidence="15 19">Belongs to the CWF11 family.</text>
</comment>
<dbReference type="FunFam" id="3.40.50.300:FF:003210">
    <property type="entry name" value="RNA helicase aquarius"/>
    <property type="match status" value="1"/>
</dbReference>
<evidence type="ECO:0000256" key="3">
    <source>
        <dbReference type="ARBA" id="ARBA00022664"/>
    </source>
</evidence>
<accession>A0A8J2PQ18</accession>
<evidence type="ECO:0000256" key="7">
    <source>
        <dbReference type="ARBA" id="ARBA00022806"/>
    </source>
</evidence>
<feature type="domain" description="RNA helicase aquarius beta-barrel" evidence="24">
    <location>
        <begin position="495"/>
        <end position="660"/>
    </location>
</feature>
<dbReference type="EC" id="3.6.4.13" evidence="2"/>
<dbReference type="Pfam" id="PF16399">
    <property type="entry name" value="Aquarius_N_1st"/>
    <property type="match status" value="1"/>
</dbReference>
<evidence type="ECO:0000259" key="25">
    <source>
        <dbReference type="Pfam" id="PF21144"/>
    </source>
</evidence>
<evidence type="ECO:0000256" key="17">
    <source>
        <dbReference type="ARBA" id="ARBA00069875"/>
    </source>
</evidence>
<evidence type="ECO:0000256" key="19">
    <source>
        <dbReference type="PIRNR" id="PIRNR038901"/>
    </source>
</evidence>
<keyword evidence="11 19" id="KW-0508">mRNA splicing</keyword>
<comment type="caution">
    <text evidence="26">The sequence shown here is derived from an EMBL/GenBank/DDBJ whole genome shotgun (WGS) entry which is preliminary data.</text>
</comment>
<dbReference type="GO" id="GO:0005524">
    <property type="term" value="F:ATP binding"/>
    <property type="evidence" value="ECO:0007669"/>
    <property type="project" value="UniProtKB-KW"/>
</dbReference>
<dbReference type="GO" id="GO:0003724">
    <property type="term" value="F:RNA helicase activity"/>
    <property type="evidence" value="ECO:0007669"/>
    <property type="project" value="UniProtKB-EC"/>
</dbReference>
<dbReference type="PANTHER" id="PTHR10887">
    <property type="entry name" value="DNA2/NAM7 HELICASE FAMILY"/>
    <property type="match status" value="1"/>
</dbReference>
<evidence type="ECO:0000256" key="12">
    <source>
        <dbReference type="ARBA" id="ARBA00023242"/>
    </source>
</evidence>
<dbReference type="Pfam" id="PF13086">
    <property type="entry name" value="AAA_11"/>
    <property type="match status" value="1"/>
</dbReference>
<dbReference type="InterPro" id="IPR032174">
    <property type="entry name" value="Aquarius_N"/>
</dbReference>
<evidence type="ECO:0000313" key="26">
    <source>
        <dbReference type="EMBL" id="CAG7823151.1"/>
    </source>
</evidence>
<evidence type="ECO:0000256" key="13">
    <source>
        <dbReference type="ARBA" id="ARBA00047984"/>
    </source>
</evidence>
<keyword evidence="9" id="KW-0694">RNA-binding</keyword>
<evidence type="ECO:0000259" key="23">
    <source>
        <dbReference type="Pfam" id="PF16399"/>
    </source>
</evidence>
<dbReference type="CDD" id="cd18808">
    <property type="entry name" value="SF1_C_Upf1"/>
    <property type="match status" value="1"/>
</dbReference>
<dbReference type="GO" id="GO:0016787">
    <property type="term" value="F:hydrolase activity"/>
    <property type="evidence" value="ECO:0007669"/>
    <property type="project" value="UniProtKB-KW"/>
</dbReference>
<dbReference type="InterPro" id="IPR048967">
    <property type="entry name" value="Aquarius_insert"/>
</dbReference>
<keyword evidence="12 19" id="KW-0539">Nucleus</keyword>
<dbReference type="Proteomes" id="UP000708208">
    <property type="component" value="Unassembled WGS sequence"/>
</dbReference>
<evidence type="ECO:0000259" key="21">
    <source>
        <dbReference type="Pfam" id="PF13086"/>
    </source>
</evidence>
<reference evidence="26" key="1">
    <citation type="submission" date="2021-06" db="EMBL/GenBank/DDBJ databases">
        <authorList>
            <person name="Hodson N. C."/>
            <person name="Mongue J. A."/>
            <person name="Jaron S. K."/>
        </authorList>
    </citation>
    <scope>NUCLEOTIDE SEQUENCE</scope>
</reference>
<keyword evidence="4" id="KW-0747">Spliceosome</keyword>
<evidence type="ECO:0000256" key="14">
    <source>
        <dbReference type="ARBA" id="ARBA00057313"/>
    </source>
</evidence>
<feature type="domain" description="DNA2/NAM7 helicase-like C-terminal" evidence="22">
    <location>
        <begin position="1067"/>
        <end position="1257"/>
    </location>
</feature>
<evidence type="ECO:0000256" key="1">
    <source>
        <dbReference type="ARBA" id="ARBA00004642"/>
    </source>
</evidence>
<dbReference type="Pfam" id="PF21143">
    <property type="entry name" value="Aquarius_N_2nd"/>
    <property type="match status" value="1"/>
</dbReference>
<keyword evidence="10" id="KW-0007">Acetylation</keyword>
<dbReference type="GO" id="GO:0006397">
    <property type="term" value="P:mRNA processing"/>
    <property type="evidence" value="ECO:0007669"/>
    <property type="project" value="UniProtKB-KW"/>
</dbReference>
<dbReference type="OrthoDB" id="1879at2759"/>
<feature type="region of interest" description="Disordered" evidence="20">
    <location>
        <begin position="1368"/>
        <end position="1419"/>
    </location>
</feature>
<evidence type="ECO:0000256" key="8">
    <source>
        <dbReference type="ARBA" id="ARBA00022840"/>
    </source>
</evidence>
<dbReference type="CDD" id="cd17935">
    <property type="entry name" value="EEXXQc_AQR"/>
    <property type="match status" value="1"/>
</dbReference>
<organism evidence="26 27">
    <name type="scientific">Allacma fusca</name>
    <dbReference type="NCBI Taxonomy" id="39272"/>
    <lineage>
        <taxon>Eukaryota</taxon>
        <taxon>Metazoa</taxon>
        <taxon>Ecdysozoa</taxon>
        <taxon>Arthropoda</taxon>
        <taxon>Hexapoda</taxon>
        <taxon>Collembola</taxon>
        <taxon>Symphypleona</taxon>
        <taxon>Sminthuridae</taxon>
        <taxon>Allacma</taxon>
    </lineage>
</organism>
<feature type="domain" description="RNA helicase aquarius insertion" evidence="25">
    <location>
        <begin position="708"/>
        <end position="789"/>
    </location>
</feature>
<gene>
    <name evidence="26" type="ORF">AFUS01_LOCUS33385</name>
</gene>
<keyword evidence="5" id="KW-0547">Nucleotide-binding</keyword>
<comment type="subunit">
    <text evidence="16">Identified in the spliceosome C complex. Component of the XAB2 complex, a multimeric protein complex composed of XAB2, PRPF19, AQR, ZNF830, ISY1, and PPIE. Identified in a pentameric intron-binding (IB) complex composed of AQR, XAB2, ISY1, ZNF830 and PPIE that is incorporated into the spliceosome as a preassembled complex. The IB complex does not contain PRPF19. Within the spliceosome, interacts with SNRPA1, SF3B1, SF3B3, SF3A1 and SF3A2.</text>
</comment>
<dbReference type="GO" id="GO:0008380">
    <property type="term" value="P:RNA splicing"/>
    <property type="evidence" value="ECO:0007669"/>
    <property type="project" value="UniProtKB-KW"/>
</dbReference>
<evidence type="ECO:0000313" key="27">
    <source>
        <dbReference type="Proteomes" id="UP000708208"/>
    </source>
</evidence>
<dbReference type="PANTHER" id="PTHR10887:SF5">
    <property type="entry name" value="RNA HELICASE AQUARIUS"/>
    <property type="match status" value="1"/>
</dbReference>
<proteinExistence type="inferred from homology"/>
<evidence type="ECO:0000256" key="15">
    <source>
        <dbReference type="ARBA" id="ARBA00061244"/>
    </source>
</evidence>
<feature type="domain" description="DNA2/NAM7 helicase helicase" evidence="21">
    <location>
        <begin position="978"/>
        <end position="1058"/>
    </location>
</feature>
<dbReference type="InterPro" id="IPR047187">
    <property type="entry name" value="SF1_C_Upf1"/>
</dbReference>
<evidence type="ECO:0000256" key="20">
    <source>
        <dbReference type="SAM" id="MobiDB-lite"/>
    </source>
</evidence>
<dbReference type="Pfam" id="PF21144">
    <property type="entry name" value="Aquarius_N_3rd"/>
    <property type="match status" value="1"/>
</dbReference>
<feature type="domain" description="RNA helicase aquarius N-terminal" evidence="23">
    <location>
        <begin position="27"/>
        <end position="415"/>
    </location>
</feature>
<comment type="catalytic activity">
    <reaction evidence="13">
        <text>ATP + H2O = ADP + phosphate + H(+)</text>
        <dbReference type="Rhea" id="RHEA:13065"/>
        <dbReference type="ChEBI" id="CHEBI:15377"/>
        <dbReference type="ChEBI" id="CHEBI:15378"/>
        <dbReference type="ChEBI" id="CHEBI:30616"/>
        <dbReference type="ChEBI" id="CHEBI:43474"/>
        <dbReference type="ChEBI" id="CHEBI:456216"/>
        <dbReference type="EC" id="3.6.4.13"/>
    </reaction>
</comment>
<evidence type="ECO:0000256" key="2">
    <source>
        <dbReference type="ARBA" id="ARBA00012552"/>
    </source>
</evidence>
<evidence type="ECO:0000259" key="22">
    <source>
        <dbReference type="Pfam" id="PF13087"/>
    </source>
</evidence>
<dbReference type="InterPro" id="IPR041677">
    <property type="entry name" value="DNA2/NAM7_AAA_11"/>
</dbReference>
<dbReference type="Pfam" id="PF13087">
    <property type="entry name" value="AAA_12"/>
    <property type="match status" value="1"/>
</dbReference>
<keyword evidence="3 19" id="KW-0507">mRNA processing</keyword>
<evidence type="ECO:0000256" key="18">
    <source>
        <dbReference type="ARBA" id="ARBA00083796"/>
    </source>
</evidence>
<evidence type="ECO:0000256" key="16">
    <source>
        <dbReference type="ARBA" id="ARBA00063921"/>
    </source>
</evidence>
<keyword evidence="7" id="KW-0347">Helicase</keyword>
<keyword evidence="6" id="KW-0378">Hydrolase</keyword>
<protein>
    <recommendedName>
        <fullName evidence="17">RNA helicase aquarius</fullName>
        <ecNumber evidence="2">3.6.4.13</ecNumber>
    </recommendedName>
    <alternativeName>
        <fullName evidence="18">Intron-binding protein of 160 kDa</fullName>
    </alternativeName>
</protein>
<dbReference type="InterPro" id="IPR026300">
    <property type="entry name" value="CWF11_fam"/>
</dbReference>
<evidence type="ECO:0000259" key="24">
    <source>
        <dbReference type="Pfam" id="PF21143"/>
    </source>
</evidence>
<dbReference type="GO" id="GO:0005654">
    <property type="term" value="C:nucleoplasm"/>
    <property type="evidence" value="ECO:0007669"/>
    <property type="project" value="UniProtKB-SubCell"/>
</dbReference>
<dbReference type="PIRSF" id="PIRSF038901">
    <property type="entry name" value="AQR_cwf11"/>
    <property type="match status" value="1"/>
</dbReference>
<dbReference type="InterPro" id="IPR048966">
    <property type="entry name" value="Aquarius_b-barrel"/>
</dbReference>
<evidence type="ECO:0000256" key="6">
    <source>
        <dbReference type="ARBA" id="ARBA00022801"/>
    </source>
</evidence>
<evidence type="ECO:0000256" key="10">
    <source>
        <dbReference type="ARBA" id="ARBA00022990"/>
    </source>
</evidence>
<evidence type="ECO:0000256" key="4">
    <source>
        <dbReference type="ARBA" id="ARBA00022728"/>
    </source>
</evidence>
<name>A0A8J2PQ18_9HEXA</name>
<dbReference type="GO" id="GO:0071013">
    <property type="term" value="C:catalytic step 2 spliceosome"/>
    <property type="evidence" value="ECO:0007669"/>
    <property type="project" value="TreeGrafter"/>
</dbReference>
<evidence type="ECO:0000256" key="11">
    <source>
        <dbReference type="ARBA" id="ARBA00023187"/>
    </source>
</evidence>
<dbReference type="FunFam" id="3.40.50.300:FF:000396">
    <property type="entry name" value="RNA helicase aquarius"/>
    <property type="match status" value="1"/>
</dbReference>
<keyword evidence="8" id="KW-0067">ATP-binding</keyword>
<dbReference type="GO" id="GO:0003729">
    <property type="term" value="F:mRNA binding"/>
    <property type="evidence" value="ECO:0007669"/>
    <property type="project" value="TreeGrafter"/>
</dbReference>
<dbReference type="EMBL" id="CAJVCH010528561">
    <property type="protein sequence ID" value="CAG7823151.1"/>
    <property type="molecule type" value="Genomic_DNA"/>
</dbReference>
<keyword evidence="27" id="KW-1185">Reference proteome</keyword>
<comment type="function">
    <text evidence="14">Involved in pre-mRNA splicing as component of the spliceosome. Intron-binding spliceosomal protein required to link pre-mRNA splicing and snoRNP (small nucleolar ribonucleoprotein) biogenesis. Plays a key role in position-dependent assembly of intron-encoded box C/D small snoRNP, splicing being required for snoRNP assembly. May act by helping the folding of the snoRNA sequence. Binds to intron of pre-mRNAs in a sequence-independent manner, contacting the region between snoRNA and the branchpoint of introns (40 nucleotides upstream of the branchpoint) during the late stages of splicing. Has ATP-dependent RNA helicase activity and can unwind double-stranded RNA molecules with a 3' overhang (in vitro).</text>
</comment>
<evidence type="ECO:0000256" key="9">
    <source>
        <dbReference type="ARBA" id="ARBA00022884"/>
    </source>
</evidence>
<sequence>MVKISTADSKKRNRSFIPSVEQINADKITQLSHKYWASYNLADHSPFDAEIVEQIYQSEVVKANFQARRIALLEISQYLENYLWPNYDNEKSSFGHVMSIVCMVNEKSREGVPIWNAFHAHEEKFRQFFQRVLQGILDEGSTSLNERCAILYFLNVAFSSLEVDLVRKQVQNLVSLHVWHCLSEGRREEEFKRFSKWRKYWKAMLKRDEKESEEKKKQNEFYRSFFKNLIKNFLDLISDQDYTEPSLSKEFLLYCERFLELTIDLQALLPTRRYLNVVIDDLHLIVRCQMCPLLDHEDGRLFSQLLERLKFYANFEICNETGDPMSELEVMNVHYKKITSLQEVIFAKFPEMRDFALSNVNSVDTRAGILKNFQVLSPEKIREIAALLNIIRDASDESIQKQLILEAMVFKYERRLSQIKQLNSMALYPTEEMIWDENVVPSDYHSSSGQVLALPKINLQFLTLHDYLLRNFQLFRLESTYQIRQDVEDAVFRLKPWRAENGSTLFHGWARMAQPITNFAIVEVAKPNLGESKPSRVRADCTVNLAVRNEVKSEWESLRKHDACFLITVRPRNSEAIRYDLKGDFISQVGLVYVRGCEIEGMLDANGRVIEEGPEPRPFLAGDSRTFRVILDSNQYKLDMDTVSVGNEDVYDTFNIILRRKPKENNFKAVLETIRDLMNINCVVPEWIHDVILGYGDPSCAHYSKMSNELTTLDFNDTFLDVDHLKNSFPGYQVQLRENKSNPGLLERPFKITFQDTAKKQAGEEPTDVDKVISVEPYVLPNRGPYPANVPNLNKVRFTPTQIEAIRSGMQPGLTLVVGPPDVDERHLLRLGHGEEELDTEKDFSRYGRVNYVLAKRLDLLTQVERLQRCLNVPGDVAYTCETSGFFFVHHVLPRWEEFLLRTERREKPEEDVELVEKFFPFHKYFENAPKPLFKGKGYEEDMEIAQGCFRYIKRIFDQLDEFRAFELLRTGLDRSRYLLVKEAKIIAMTCTHAALKRRELVDLAFQYDNILMEEAAQILEIETFIPLLLQNPEQGRIRLKRWVMIGDHHQLPPVIKNMAFQKYGNMEQSLFARFVRLGVPTVELDAQGRARPSISSLYKWRYKKLGDLPHVEQLQEYKIANPGFAFDYQLINVGEYNGVGESEPSAYFFQNLAEAEYVVATFMYMRLLGYPAEKITILTTYNGQKALIKDVINTRCGNNALIGQPHKITTVDKYQGQQNDYILLSLVRTKTVGHLRDVRRLVVAMSRARLGLYVFARISLFANCFELTPAFSILDQRPSKLHLYPSEIYSTKRPVEEKVEADPLVINDMPHMANFVFEIYMQKIKELEALNPPVEPTPQLQPRDKLQPTPIAFEETNVYEKPAEIIMNEVMPESTEPQQDIPTVDNDTTKEQEQDASDETSGSQSAEPMEVEEPKTTG</sequence>
<dbReference type="InterPro" id="IPR041679">
    <property type="entry name" value="DNA2/NAM7-like_C"/>
</dbReference>
<comment type="subcellular location">
    <subcellularLocation>
        <location evidence="1">Nucleus</location>
        <location evidence="1">Nucleoplasm</location>
    </subcellularLocation>
</comment>
<evidence type="ECO:0000256" key="5">
    <source>
        <dbReference type="ARBA" id="ARBA00022741"/>
    </source>
</evidence>